<dbReference type="AlphaFoldDB" id="A0A285IU60"/>
<keyword evidence="2" id="KW-0812">Transmembrane</keyword>
<feature type="transmembrane region" description="Helical" evidence="2">
    <location>
        <begin position="143"/>
        <end position="169"/>
    </location>
</feature>
<keyword evidence="4" id="KW-1185">Reference proteome</keyword>
<organism evidence="3 4">
    <name type="scientific">Paractinoplanes atraurantiacus</name>
    <dbReference type="NCBI Taxonomy" id="1036182"/>
    <lineage>
        <taxon>Bacteria</taxon>
        <taxon>Bacillati</taxon>
        <taxon>Actinomycetota</taxon>
        <taxon>Actinomycetes</taxon>
        <taxon>Micromonosporales</taxon>
        <taxon>Micromonosporaceae</taxon>
        <taxon>Paractinoplanes</taxon>
    </lineage>
</organism>
<evidence type="ECO:0000256" key="2">
    <source>
        <dbReference type="SAM" id="Phobius"/>
    </source>
</evidence>
<feature type="compositionally biased region" description="Pro residues" evidence="1">
    <location>
        <begin position="96"/>
        <end position="120"/>
    </location>
</feature>
<feature type="compositionally biased region" description="Pro residues" evidence="1">
    <location>
        <begin position="1"/>
        <end position="33"/>
    </location>
</feature>
<feature type="compositionally biased region" description="Low complexity" evidence="1">
    <location>
        <begin position="76"/>
        <end position="92"/>
    </location>
</feature>
<name>A0A285IU60_9ACTN</name>
<protein>
    <submittedName>
        <fullName evidence="3">Uncharacterized protein</fullName>
    </submittedName>
</protein>
<dbReference type="EMBL" id="OBDY01000012">
    <property type="protein sequence ID" value="SNY51522.1"/>
    <property type="molecule type" value="Genomic_DNA"/>
</dbReference>
<evidence type="ECO:0000313" key="4">
    <source>
        <dbReference type="Proteomes" id="UP000219612"/>
    </source>
</evidence>
<dbReference type="RefSeq" id="WP_097322631.1">
    <property type="nucleotide sequence ID" value="NZ_OBDY01000012.1"/>
</dbReference>
<reference evidence="3 4" key="1">
    <citation type="submission" date="2017-09" db="EMBL/GenBank/DDBJ databases">
        <authorList>
            <person name="Ehlers B."/>
            <person name="Leendertz F.H."/>
        </authorList>
    </citation>
    <scope>NUCLEOTIDE SEQUENCE [LARGE SCALE GENOMIC DNA]</scope>
    <source>
        <strain evidence="3 4">CGMCC 4.6857</strain>
    </source>
</reference>
<evidence type="ECO:0000313" key="3">
    <source>
        <dbReference type="EMBL" id="SNY51522.1"/>
    </source>
</evidence>
<dbReference type="Proteomes" id="UP000219612">
    <property type="component" value="Unassembled WGS sequence"/>
</dbReference>
<keyword evidence="2" id="KW-0472">Membrane</keyword>
<proteinExistence type="predicted"/>
<accession>A0A285IU60</accession>
<feature type="compositionally biased region" description="Pro residues" evidence="1">
    <location>
        <begin position="41"/>
        <end position="57"/>
    </location>
</feature>
<evidence type="ECO:0000256" key="1">
    <source>
        <dbReference type="SAM" id="MobiDB-lite"/>
    </source>
</evidence>
<keyword evidence="2" id="KW-1133">Transmembrane helix</keyword>
<feature type="region of interest" description="Disordered" evidence="1">
    <location>
        <begin position="1"/>
        <end position="123"/>
    </location>
</feature>
<sequence length="259" mass="25943">MSNPVPPFGGDYPPPGQGQPGYPPAGGPQPGYPPAGQGQPGFPPPAQNHPGYPPAPQGQPAQPAYTPDGTQPAYPPAGAQPGFPPAGAQPGGAPQPGFPPPGAQPGGFPPPNAGGFPPPNSGEAPPNYVAFPVEKKSGGAGKVLLRVFGAIVVGIIVIALKVGIGSALFGGDDAKEAKAGDCISADTDIPEDKTERTQANVVDCADSDAAYSVVARVEGESDPKSTSCDKFFKEGERFLVLGSASDGGYLLCLRPTKAS</sequence>
<gene>
    <name evidence="3" type="ORF">SAMN05421748_1124</name>
</gene>